<dbReference type="SUPFAM" id="SSF81383">
    <property type="entry name" value="F-box domain"/>
    <property type="match status" value="1"/>
</dbReference>
<dbReference type="InterPro" id="IPR039752">
    <property type="entry name" value="F-box_only"/>
</dbReference>
<dbReference type="InterPro" id="IPR008979">
    <property type="entry name" value="Galactose-bd-like_sf"/>
</dbReference>
<dbReference type="InterPro" id="IPR036047">
    <property type="entry name" value="F-box-like_dom_sf"/>
</dbReference>
<protein>
    <submittedName>
        <fullName evidence="4">Uncharacterized protein</fullName>
    </submittedName>
</protein>
<dbReference type="PROSITE" id="PS50181">
    <property type="entry name" value="FBOX"/>
    <property type="match status" value="1"/>
</dbReference>
<dbReference type="GO" id="GO:0031146">
    <property type="term" value="P:SCF-dependent proteasomal ubiquitin-dependent protein catabolic process"/>
    <property type="evidence" value="ECO:0007669"/>
    <property type="project" value="TreeGrafter"/>
</dbReference>
<dbReference type="Gene3D" id="1.20.1280.50">
    <property type="match status" value="1"/>
</dbReference>
<organism evidence="4 5">
    <name type="scientific">Periophthalmus magnuspinnatus</name>
    <dbReference type="NCBI Taxonomy" id="409849"/>
    <lineage>
        <taxon>Eukaryota</taxon>
        <taxon>Metazoa</taxon>
        <taxon>Chordata</taxon>
        <taxon>Craniata</taxon>
        <taxon>Vertebrata</taxon>
        <taxon>Euteleostomi</taxon>
        <taxon>Actinopterygii</taxon>
        <taxon>Neopterygii</taxon>
        <taxon>Teleostei</taxon>
        <taxon>Neoteleostei</taxon>
        <taxon>Acanthomorphata</taxon>
        <taxon>Gobiaria</taxon>
        <taxon>Gobiiformes</taxon>
        <taxon>Gobioidei</taxon>
        <taxon>Gobiidae</taxon>
        <taxon>Oxudercinae</taxon>
        <taxon>Periophthalmus</taxon>
    </lineage>
</organism>
<dbReference type="Gene3D" id="2.60.120.260">
    <property type="entry name" value="Galactose-binding domain-like"/>
    <property type="match status" value="1"/>
</dbReference>
<dbReference type="AlphaFoldDB" id="A0A3B3ZEY2"/>
<dbReference type="SUPFAM" id="SSF49785">
    <property type="entry name" value="Galactose-binding domain-like"/>
    <property type="match status" value="1"/>
</dbReference>
<dbReference type="GO" id="GO:0036503">
    <property type="term" value="P:ERAD pathway"/>
    <property type="evidence" value="ECO:0007669"/>
    <property type="project" value="TreeGrafter"/>
</dbReference>
<reference evidence="4" key="1">
    <citation type="submission" date="2025-08" db="UniProtKB">
        <authorList>
            <consortium name="Ensembl"/>
        </authorList>
    </citation>
    <scope>IDENTIFICATION</scope>
</reference>
<dbReference type="PANTHER" id="PTHR12125:SF12">
    <property type="entry name" value="F-BOX ONLY PROTEIN 6"/>
    <property type="match status" value="1"/>
</dbReference>
<evidence type="ECO:0000313" key="5">
    <source>
        <dbReference type="Proteomes" id="UP000261520"/>
    </source>
</evidence>
<dbReference type="FunFam" id="2.60.120.260:FF:000012">
    <property type="entry name" value="F-box only protein 2"/>
    <property type="match status" value="1"/>
</dbReference>
<keyword evidence="1" id="KW-0833">Ubl conjugation pathway</keyword>
<dbReference type="PROSITE" id="PS51114">
    <property type="entry name" value="FBA"/>
    <property type="match status" value="1"/>
</dbReference>
<dbReference type="InterPro" id="IPR007397">
    <property type="entry name" value="F-box-assoc_dom"/>
</dbReference>
<proteinExistence type="predicted"/>
<evidence type="ECO:0000256" key="1">
    <source>
        <dbReference type="ARBA" id="ARBA00022786"/>
    </source>
</evidence>
<keyword evidence="5" id="KW-1185">Reference proteome</keyword>
<dbReference type="GO" id="GO:0019005">
    <property type="term" value="C:SCF ubiquitin ligase complex"/>
    <property type="evidence" value="ECO:0007669"/>
    <property type="project" value="TreeGrafter"/>
</dbReference>
<dbReference type="STRING" id="409849.ENSPMGP00000003107"/>
<dbReference type="InterPro" id="IPR001810">
    <property type="entry name" value="F-box_dom"/>
</dbReference>
<name>A0A3B3ZEY2_9GOBI</name>
<evidence type="ECO:0000313" key="4">
    <source>
        <dbReference type="Ensembl" id="ENSPMGP00000003107.1"/>
    </source>
</evidence>
<reference evidence="4" key="2">
    <citation type="submission" date="2025-09" db="UniProtKB">
        <authorList>
            <consortium name="Ensembl"/>
        </authorList>
    </citation>
    <scope>IDENTIFICATION</scope>
</reference>
<dbReference type="SMART" id="SM00256">
    <property type="entry name" value="FBOX"/>
    <property type="match status" value="1"/>
</dbReference>
<sequence>MQKINKIKMQTDAMMLHADGRHNTSAFNAVVPSVPLEILEEIFHNLPYDQVIRRCRLVCKQWREVSDSESLWRERCRRERLLPRDVTRTPDDWREYYVLCRKRRNLLKNPRAEHNFRYWQIVSNGGDRWTIEDPKVPHPNEKVQKNFVTSFEMCLKSQDIDLKREGYNASFMDWYQPPIRISDWYAARHDCACEYKIKVELLNEKKKCLQKFEPEMIRFEQWSNQQWHQMSHIFTNYGPGVRYVRFVHGGKDGQYWKGWYGVRVTDSCVEVCPEVE</sequence>
<feature type="domain" description="FBA" evidence="3">
    <location>
        <begin position="96"/>
        <end position="273"/>
    </location>
</feature>
<dbReference type="SMART" id="SM01198">
    <property type="entry name" value="FBA"/>
    <property type="match status" value="1"/>
</dbReference>
<dbReference type="GO" id="GO:0005737">
    <property type="term" value="C:cytoplasm"/>
    <property type="evidence" value="ECO:0007669"/>
    <property type="project" value="UniProtKB-ARBA"/>
</dbReference>
<dbReference type="PANTHER" id="PTHR12125">
    <property type="entry name" value="F-BOX ONLY PROTEIN 6-LIKE PROTEIN"/>
    <property type="match status" value="1"/>
</dbReference>
<evidence type="ECO:0000259" key="2">
    <source>
        <dbReference type="PROSITE" id="PS50181"/>
    </source>
</evidence>
<accession>A0A3B3ZEY2</accession>
<evidence type="ECO:0000259" key="3">
    <source>
        <dbReference type="PROSITE" id="PS51114"/>
    </source>
</evidence>
<dbReference type="Pfam" id="PF04300">
    <property type="entry name" value="FBA"/>
    <property type="match status" value="1"/>
</dbReference>
<dbReference type="Proteomes" id="UP000261520">
    <property type="component" value="Unplaced"/>
</dbReference>
<feature type="domain" description="F-box" evidence="2">
    <location>
        <begin position="28"/>
        <end position="75"/>
    </location>
</feature>
<dbReference type="Pfam" id="PF12937">
    <property type="entry name" value="F-box-like"/>
    <property type="match status" value="1"/>
</dbReference>
<dbReference type="FunFam" id="1.20.1280.50:FF:000002">
    <property type="entry name" value="F-box only protein 44"/>
    <property type="match status" value="1"/>
</dbReference>
<dbReference type="GO" id="GO:0006516">
    <property type="term" value="P:glycoprotein catabolic process"/>
    <property type="evidence" value="ECO:0007669"/>
    <property type="project" value="TreeGrafter"/>
</dbReference>
<dbReference type="Ensembl" id="ENSPMGT00000003295.1">
    <property type="protein sequence ID" value="ENSPMGP00000003107.1"/>
    <property type="gene ID" value="ENSPMGG00000002395.1"/>
</dbReference>
<dbReference type="GO" id="GO:0061630">
    <property type="term" value="F:ubiquitin protein ligase activity"/>
    <property type="evidence" value="ECO:0007669"/>
    <property type="project" value="TreeGrafter"/>
</dbReference>